<dbReference type="InterPro" id="IPR002257">
    <property type="entry name" value="Flavin_mOase_5"/>
</dbReference>
<evidence type="ECO:0000256" key="25">
    <source>
        <dbReference type="ARBA" id="ARBA00047977"/>
    </source>
</evidence>
<dbReference type="GO" id="GO:0006629">
    <property type="term" value="P:lipid metabolic process"/>
    <property type="evidence" value="ECO:0007669"/>
    <property type="project" value="UniProtKB-KW"/>
</dbReference>
<comment type="catalytic activity">
    <reaction evidence="32">
        <text>octan-3-one + NADPH + O2 + H(+) = pentyl propanoate + NADP(+) + H2O</text>
        <dbReference type="Rhea" id="RHEA:54840"/>
        <dbReference type="ChEBI" id="CHEBI:15377"/>
        <dbReference type="ChEBI" id="CHEBI:15378"/>
        <dbReference type="ChEBI" id="CHEBI:15379"/>
        <dbReference type="ChEBI" id="CHEBI:57783"/>
        <dbReference type="ChEBI" id="CHEBI:58349"/>
        <dbReference type="ChEBI" id="CHEBI:80946"/>
        <dbReference type="ChEBI" id="CHEBI:87373"/>
    </reaction>
    <physiologicalReaction direction="left-to-right" evidence="32">
        <dbReference type="Rhea" id="RHEA:54841"/>
    </physiologicalReaction>
</comment>
<evidence type="ECO:0000256" key="32">
    <source>
        <dbReference type="ARBA" id="ARBA00049475"/>
    </source>
</evidence>
<dbReference type="OMA" id="MALQFFM"/>
<evidence type="ECO:0000256" key="20">
    <source>
        <dbReference type="ARBA" id="ARBA00047338"/>
    </source>
</evidence>
<dbReference type="InterPro" id="IPR020946">
    <property type="entry name" value="Flavin_mOase-like"/>
</dbReference>
<dbReference type="GO" id="GO:0034899">
    <property type="term" value="F:trimethylamine monooxygenase activity"/>
    <property type="evidence" value="ECO:0007669"/>
    <property type="project" value="UniProtKB-EC"/>
</dbReference>
<protein>
    <recommendedName>
        <fullName evidence="34">Flavin-containing monooxygenase</fullName>
        <ecNumber evidence="34">1.-.-.-</ecNumber>
    </recommendedName>
</protein>
<evidence type="ECO:0000256" key="16">
    <source>
        <dbReference type="ARBA" id="ARBA00023098"/>
    </source>
</evidence>
<comment type="catalytic activity">
    <reaction evidence="27">
        <text>trimethylamine + NADPH + O2 = trimethylamine N-oxide + NADP(+) + H2O</text>
        <dbReference type="Rhea" id="RHEA:31979"/>
        <dbReference type="ChEBI" id="CHEBI:15377"/>
        <dbReference type="ChEBI" id="CHEBI:15379"/>
        <dbReference type="ChEBI" id="CHEBI:15724"/>
        <dbReference type="ChEBI" id="CHEBI:57783"/>
        <dbReference type="ChEBI" id="CHEBI:58349"/>
        <dbReference type="ChEBI" id="CHEBI:58389"/>
        <dbReference type="EC" id="1.14.13.148"/>
    </reaction>
    <physiologicalReaction direction="left-to-right" evidence="27">
        <dbReference type="Rhea" id="RHEA:31980"/>
    </physiologicalReaction>
</comment>
<evidence type="ECO:0000256" key="13">
    <source>
        <dbReference type="ARBA" id="ARBA00022989"/>
    </source>
</evidence>
<dbReference type="InterPro" id="IPR036188">
    <property type="entry name" value="FAD/NAD-bd_sf"/>
</dbReference>
<dbReference type="KEGG" id="tut:107361980"/>
<dbReference type="GO" id="GO:0050660">
    <property type="term" value="F:flavin adenine dinucleotide binding"/>
    <property type="evidence" value="ECO:0007669"/>
    <property type="project" value="InterPro"/>
</dbReference>
<comment type="function">
    <text evidence="19">Broad spectrum monooxygenase that catalyzes the oxygenation of a wide variety of nitrogen- and sulfur-containing compounds including xenobiotics. Catalyzes the S-oxygenation of hypotaurine to produce taurine, an organic osmolyte involved in cell volume regulation as well as a variety of cytoprotective and developmental processes. In vitro, catalyzes the N-oxygenation of trimethylamine (TMA) to produce trimethylamine N-oxide (TMAO) and could therefore participate to the detoxification of this compound that is generated by the action of gut microbiota from dietary precursors such as choline, choline containing compounds, betaine or L-carnitine.</text>
</comment>
<evidence type="ECO:0000256" key="3">
    <source>
        <dbReference type="ARBA" id="ARBA00004524"/>
    </source>
</evidence>
<evidence type="ECO:0000256" key="10">
    <source>
        <dbReference type="ARBA" id="ARBA00022827"/>
    </source>
</evidence>
<comment type="catalytic activity">
    <reaction evidence="31">
        <text>N,N-dimethylaniline + NADPH + O2 + H(+) = N,N-dimethylaniline N-oxide + NADP(+) + H2O</text>
        <dbReference type="Rhea" id="RHEA:24468"/>
        <dbReference type="ChEBI" id="CHEBI:15377"/>
        <dbReference type="ChEBI" id="CHEBI:15378"/>
        <dbReference type="ChEBI" id="CHEBI:15379"/>
        <dbReference type="ChEBI" id="CHEBI:16269"/>
        <dbReference type="ChEBI" id="CHEBI:17735"/>
        <dbReference type="ChEBI" id="CHEBI:57783"/>
        <dbReference type="ChEBI" id="CHEBI:58349"/>
        <dbReference type="EC" id="1.14.13.8"/>
    </reaction>
    <physiologicalReaction direction="left-to-right" evidence="31">
        <dbReference type="Rhea" id="RHEA:24469"/>
    </physiologicalReaction>
</comment>
<organism evidence="36 37">
    <name type="scientific">Tetranychus urticae</name>
    <name type="common">Two-spotted spider mite</name>
    <dbReference type="NCBI Taxonomy" id="32264"/>
    <lineage>
        <taxon>Eukaryota</taxon>
        <taxon>Metazoa</taxon>
        <taxon>Ecdysozoa</taxon>
        <taxon>Arthropoda</taxon>
        <taxon>Chelicerata</taxon>
        <taxon>Arachnida</taxon>
        <taxon>Acari</taxon>
        <taxon>Acariformes</taxon>
        <taxon>Trombidiformes</taxon>
        <taxon>Prostigmata</taxon>
        <taxon>Eleutherengona</taxon>
        <taxon>Raphignathae</taxon>
        <taxon>Tetranychoidea</taxon>
        <taxon>Tetranychidae</taxon>
        <taxon>Tetranychus</taxon>
    </lineage>
</organism>
<comment type="catalytic activity">
    <reaction evidence="21">
        <text>hexan-3-one + NADPH + O2 + H(+) = propyl propanoate + NADP(+) + H2O</text>
        <dbReference type="Rhea" id="RHEA:54848"/>
        <dbReference type="ChEBI" id="CHEBI:15377"/>
        <dbReference type="ChEBI" id="CHEBI:15378"/>
        <dbReference type="ChEBI" id="CHEBI:15379"/>
        <dbReference type="ChEBI" id="CHEBI:57783"/>
        <dbReference type="ChEBI" id="CHEBI:58349"/>
        <dbReference type="ChEBI" id="CHEBI:89828"/>
        <dbReference type="ChEBI" id="CHEBI:89891"/>
    </reaction>
    <physiologicalReaction direction="left-to-right" evidence="21">
        <dbReference type="Rhea" id="RHEA:54849"/>
    </physiologicalReaction>
</comment>
<evidence type="ECO:0000256" key="17">
    <source>
        <dbReference type="ARBA" id="ARBA00023136"/>
    </source>
</evidence>
<keyword evidence="7 33" id="KW-0285">Flavoprotein</keyword>
<evidence type="ECO:0000256" key="23">
    <source>
        <dbReference type="ARBA" id="ARBA00047855"/>
    </source>
</evidence>
<dbReference type="PRINTS" id="PR01125">
    <property type="entry name" value="FMOXYGENASE5"/>
</dbReference>
<keyword evidence="10 33" id="KW-0274">FAD</keyword>
<evidence type="ECO:0000256" key="12">
    <source>
        <dbReference type="ARBA" id="ARBA00022857"/>
    </source>
</evidence>
<dbReference type="EC" id="1.-.-.-" evidence="34"/>
<evidence type="ECO:0000256" key="19">
    <source>
        <dbReference type="ARBA" id="ARBA00045957"/>
    </source>
</evidence>
<comment type="catalytic activity">
    <reaction evidence="30">
        <text>heptan-4-one + NADPH + O2 + H(+) = propyl butanoate + NADP(+) + H2O</text>
        <dbReference type="Rhea" id="RHEA:54852"/>
        <dbReference type="ChEBI" id="CHEBI:15377"/>
        <dbReference type="ChEBI" id="CHEBI:15378"/>
        <dbReference type="ChEBI" id="CHEBI:15379"/>
        <dbReference type="ChEBI" id="CHEBI:57783"/>
        <dbReference type="ChEBI" id="CHEBI:58349"/>
        <dbReference type="ChEBI" id="CHEBI:89484"/>
        <dbReference type="ChEBI" id="CHEBI:89719"/>
    </reaction>
    <physiologicalReaction direction="left-to-right" evidence="30">
        <dbReference type="Rhea" id="RHEA:54853"/>
    </physiologicalReaction>
</comment>
<dbReference type="EnsemblMetazoa" id="tetur07g02710.1">
    <property type="protein sequence ID" value="tetur07g02710.1"/>
    <property type="gene ID" value="tetur07g02710"/>
</dbReference>
<dbReference type="AlphaFoldDB" id="T1K8V3"/>
<sequence length="538" mass="61378">MAKNICVIGSGASGLTAIKTCLEEGFDVTCYEQSNFIGGLWKYRDQDEDGLASVARTTIINSSKEMSAYSDFPPPPEFANYMHNTAMHAYFELYADHFKLKPHVQFRHKVIQVTKADDFEKTGRWKVTALDLDTNNEVISTFDGVMVCTGHHVKPLIPKFKGQEKFKGKIVHTHSYKKPQPFENERVVVVGIGNSGGDAAVELSMFAKKVYLAIRRGSWILWRVGTQGQPMDSELIRRFYAQVVNIVGFRVASKILQFFANLRFDHKAYRIQPSHDAFCQHPTVNDTLANRVISGTVVLKNNIKEFTETGVIFEETEDEIEIDSVILATGYEISFPFLDKSLLWSSNEKIELYKTVFPPKTSHPHTLAIIGLIQPFGPLVPISEMQCRWFTQLMSGKRKLPSLKVMMEDVMKKRAEHDSRFYSSPRHQIQVDFDRIMDELGEQFGAKPNLTKLFFSDPVLWYHVYFGPLLPYHYRINGPHAWSGARKAIMTVDERIQAPLQTRKLINVSTKSNDNLGMASFIIPIFAILICLIKFWFP</sequence>
<dbReference type="GO" id="GO:0047822">
    <property type="term" value="F:hypotaurine monooxygenase activity"/>
    <property type="evidence" value="ECO:0007669"/>
    <property type="project" value="RHEA"/>
</dbReference>
<evidence type="ECO:0000256" key="18">
    <source>
        <dbReference type="ARBA" id="ARBA00045722"/>
    </source>
</evidence>
<comment type="catalytic activity">
    <reaction evidence="23">
        <text>sulcatone + NADPH + O2 + H(+) = 4-methylpent-3-en-1-yl acetate + NADP(+) + H2O</text>
        <dbReference type="Rhea" id="RHEA:54864"/>
        <dbReference type="ChEBI" id="CHEBI:15377"/>
        <dbReference type="ChEBI" id="CHEBI:15378"/>
        <dbReference type="ChEBI" id="CHEBI:15379"/>
        <dbReference type="ChEBI" id="CHEBI:16310"/>
        <dbReference type="ChEBI" id="CHEBI:57783"/>
        <dbReference type="ChEBI" id="CHEBI:58349"/>
        <dbReference type="ChEBI" id="CHEBI:138373"/>
    </reaction>
    <physiologicalReaction direction="left-to-right" evidence="23">
        <dbReference type="Rhea" id="RHEA:54865"/>
    </physiologicalReaction>
</comment>
<evidence type="ECO:0000313" key="36">
    <source>
        <dbReference type="EnsemblMetazoa" id="tetur07g02710.1"/>
    </source>
</evidence>
<evidence type="ECO:0000256" key="24">
    <source>
        <dbReference type="ARBA" id="ARBA00047864"/>
    </source>
</evidence>
<dbReference type="Gene3D" id="3.50.50.60">
    <property type="entry name" value="FAD/NAD(P)-binding domain"/>
    <property type="match status" value="1"/>
</dbReference>
<evidence type="ECO:0000256" key="7">
    <source>
        <dbReference type="ARBA" id="ARBA00022630"/>
    </source>
</evidence>
<evidence type="ECO:0000256" key="9">
    <source>
        <dbReference type="ARBA" id="ARBA00022824"/>
    </source>
</evidence>
<keyword evidence="37" id="KW-1185">Reference proteome</keyword>
<dbReference type="GO" id="GO:0050661">
    <property type="term" value="F:NADP binding"/>
    <property type="evidence" value="ECO:0007669"/>
    <property type="project" value="InterPro"/>
</dbReference>
<evidence type="ECO:0000256" key="11">
    <source>
        <dbReference type="ARBA" id="ARBA00022848"/>
    </source>
</evidence>
<comment type="cofactor">
    <cofactor evidence="1 33 34">
        <name>FAD</name>
        <dbReference type="ChEBI" id="CHEBI:57692"/>
    </cofactor>
</comment>
<evidence type="ECO:0000256" key="34">
    <source>
        <dbReference type="RuleBase" id="RU361177"/>
    </source>
</evidence>
<comment type="catalytic activity">
    <reaction evidence="20">
        <text>hypotaurine + NADH + O2 + H(+) = taurine + NAD(+) + H2O</text>
        <dbReference type="Rhea" id="RHEA:74111"/>
        <dbReference type="ChEBI" id="CHEBI:15377"/>
        <dbReference type="ChEBI" id="CHEBI:15378"/>
        <dbReference type="ChEBI" id="CHEBI:15379"/>
        <dbReference type="ChEBI" id="CHEBI:57540"/>
        <dbReference type="ChEBI" id="CHEBI:57853"/>
        <dbReference type="ChEBI" id="CHEBI:57945"/>
        <dbReference type="ChEBI" id="CHEBI:507393"/>
        <dbReference type="EC" id="1.14.13.8"/>
    </reaction>
    <physiologicalReaction direction="left-to-right" evidence="20">
        <dbReference type="Rhea" id="RHEA:74112"/>
    </physiologicalReaction>
</comment>
<evidence type="ECO:0000256" key="31">
    <source>
        <dbReference type="ARBA" id="ARBA00049443"/>
    </source>
</evidence>
<comment type="catalytic activity">
    <reaction evidence="29">
        <text>(2E)-geranial + NADPH + O2 + H(+) = (1E)-2,6-dimethylhepta-1,5-dien-1-yl formate + NADP(+) + H2O</text>
        <dbReference type="Rhea" id="RHEA:54860"/>
        <dbReference type="ChEBI" id="CHEBI:15377"/>
        <dbReference type="ChEBI" id="CHEBI:15378"/>
        <dbReference type="ChEBI" id="CHEBI:15379"/>
        <dbReference type="ChEBI" id="CHEBI:16980"/>
        <dbReference type="ChEBI" id="CHEBI:57783"/>
        <dbReference type="ChEBI" id="CHEBI:58349"/>
        <dbReference type="ChEBI" id="CHEBI:138375"/>
    </reaction>
    <physiologicalReaction direction="left-to-right" evidence="29">
        <dbReference type="Rhea" id="RHEA:54861"/>
    </physiologicalReaction>
</comment>
<evidence type="ECO:0000313" key="37">
    <source>
        <dbReference type="Proteomes" id="UP000015104"/>
    </source>
</evidence>
<reference evidence="36" key="2">
    <citation type="submission" date="2015-06" db="UniProtKB">
        <authorList>
            <consortium name="EnsemblMetazoa"/>
        </authorList>
    </citation>
    <scope>IDENTIFICATION</scope>
</reference>
<dbReference type="FunFam" id="3.50.50.60:FF:000159">
    <property type="entry name" value="Dimethylaniline monooxygenase [N-oxide-forming]"/>
    <property type="match status" value="1"/>
</dbReference>
<dbReference type="OrthoDB" id="66881at2759"/>
<dbReference type="Proteomes" id="UP000015104">
    <property type="component" value="Unassembled WGS sequence"/>
</dbReference>
<comment type="function">
    <text evidence="18">Acts as a Baeyer-Villiger monooxygenase on a broad range of substrates. Catalyzes the insertion of an oxygen atom into a carbon-carbon bond adjacent to a carbonyl, which converts ketones to esters. Active on diverse carbonyl compounds, whereas soft nucleophiles are mostly non- or poorly reactive. In contrast with other forms of FMO it is non- or poorly active on 'classical' substrates such as drugs, pesticides, and dietary components containing soft nucleophilic heteroatoms. Able to oxidize drug molecules bearing a carbonyl group on an aliphatic chain, such as nabumetone and pentoxifylline. Also, in the absence of substrates, shows slow but yet significant NADPH oxidase activity. Acts as a positive modulator of cholesterol biosynthesis as well as glucose homeostasis, promoting metabolic aging via pleiotropic effects.</text>
</comment>
<keyword evidence="12 33" id="KW-0521">NADP</keyword>
<dbReference type="STRING" id="32264.T1K8V3"/>
<comment type="catalytic activity">
    <reaction evidence="24">
        <text>NADPH + O2 + H(+) = H2O2 + NADP(+)</text>
        <dbReference type="Rhea" id="RHEA:11260"/>
        <dbReference type="ChEBI" id="CHEBI:15378"/>
        <dbReference type="ChEBI" id="CHEBI:15379"/>
        <dbReference type="ChEBI" id="CHEBI:16240"/>
        <dbReference type="ChEBI" id="CHEBI:57783"/>
        <dbReference type="ChEBI" id="CHEBI:58349"/>
        <dbReference type="EC" id="1.6.3.1"/>
    </reaction>
    <physiologicalReaction direction="left-to-right" evidence="24">
        <dbReference type="Rhea" id="RHEA:11261"/>
    </physiologicalReaction>
</comment>
<dbReference type="HOGENOM" id="CLU_006909_8_2_1"/>
<dbReference type="SUPFAM" id="SSF51905">
    <property type="entry name" value="FAD/NAD(P)-binding domain"/>
    <property type="match status" value="2"/>
</dbReference>
<keyword evidence="11" id="KW-0492">Microsome</keyword>
<dbReference type="GO" id="GO:0005789">
    <property type="term" value="C:endoplasmic reticulum membrane"/>
    <property type="evidence" value="ECO:0007669"/>
    <property type="project" value="UniProtKB-SubCell"/>
</dbReference>
<dbReference type="eggNOG" id="KOG1399">
    <property type="taxonomic scope" value="Eukaryota"/>
</dbReference>
<dbReference type="InterPro" id="IPR050346">
    <property type="entry name" value="FMO-like"/>
</dbReference>
<evidence type="ECO:0000256" key="30">
    <source>
        <dbReference type="ARBA" id="ARBA00048990"/>
    </source>
</evidence>
<dbReference type="InterPro" id="IPR000960">
    <property type="entry name" value="Flavin_mOase"/>
</dbReference>
<dbReference type="PRINTS" id="PR00370">
    <property type="entry name" value="FMOXYGENASE"/>
</dbReference>
<evidence type="ECO:0000256" key="15">
    <source>
        <dbReference type="ARBA" id="ARBA00023033"/>
    </source>
</evidence>
<dbReference type="Pfam" id="PF00743">
    <property type="entry name" value="FMO-like"/>
    <property type="match status" value="1"/>
</dbReference>
<evidence type="ECO:0000256" key="27">
    <source>
        <dbReference type="ARBA" id="ARBA00048088"/>
    </source>
</evidence>
<comment type="similarity">
    <text evidence="4 33 34">Belongs to the FMO family.</text>
</comment>
<keyword evidence="14 33" id="KW-0560">Oxidoreductase</keyword>
<gene>
    <name evidence="36" type="primary">107361980</name>
</gene>
<comment type="catalytic activity">
    <reaction evidence="28">
        <text>octan-3-one + NADPH + O2 + H(+) = ethyl hexanoate + NADP(+) + H2O</text>
        <dbReference type="Rhea" id="RHEA:54856"/>
        <dbReference type="ChEBI" id="CHEBI:15377"/>
        <dbReference type="ChEBI" id="CHEBI:15378"/>
        <dbReference type="ChEBI" id="CHEBI:15379"/>
        <dbReference type="ChEBI" id="CHEBI:57783"/>
        <dbReference type="ChEBI" id="CHEBI:58349"/>
        <dbReference type="ChEBI" id="CHEBI:80946"/>
        <dbReference type="ChEBI" id="CHEBI:86055"/>
    </reaction>
    <physiologicalReaction direction="left-to-right" evidence="28">
        <dbReference type="Rhea" id="RHEA:54857"/>
    </physiologicalReaction>
</comment>
<keyword evidence="17 33" id="KW-0472">Membrane</keyword>
<evidence type="ECO:0000256" key="33">
    <source>
        <dbReference type="PIRNR" id="PIRNR000332"/>
    </source>
</evidence>
<evidence type="ECO:0000256" key="26">
    <source>
        <dbReference type="ARBA" id="ARBA00048041"/>
    </source>
</evidence>
<keyword evidence="15 33" id="KW-0503">Monooxygenase</keyword>
<name>T1K8V3_TETUR</name>
<dbReference type="EMBL" id="CAEY01001884">
    <property type="status" value="NOT_ANNOTATED_CDS"/>
    <property type="molecule type" value="Genomic_DNA"/>
</dbReference>
<evidence type="ECO:0000256" key="21">
    <source>
        <dbReference type="ARBA" id="ARBA00047426"/>
    </source>
</evidence>
<proteinExistence type="inferred from homology"/>
<evidence type="ECO:0000256" key="5">
    <source>
        <dbReference type="ARBA" id="ARBA00022481"/>
    </source>
</evidence>
<evidence type="ECO:0000256" key="28">
    <source>
        <dbReference type="ARBA" id="ARBA00048459"/>
    </source>
</evidence>
<feature type="transmembrane region" description="Helical" evidence="35">
    <location>
        <begin position="516"/>
        <end position="537"/>
    </location>
</feature>
<evidence type="ECO:0000256" key="14">
    <source>
        <dbReference type="ARBA" id="ARBA00023002"/>
    </source>
</evidence>
<comment type="catalytic activity">
    <reaction evidence="22">
        <text>heptan-2-one + NADPH + O2 + H(+) = pentyl acetate + NADP(+) + H2O</text>
        <dbReference type="Rhea" id="RHEA:54836"/>
        <dbReference type="ChEBI" id="CHEBI:5672"/>
        <dbReference type="ChEBI" id="CHEBI:15377"/>
        <dbReference type="ChEBI" id="CHEBI:15378"/>
        <dbReference type="ChEBI" id="CHEBI:15379"/>
        <dbReference type="ChEBI" id="CHEBI:57783"/>
        <dbReference type="ChEBI" id="CHEBI:58349"/>
        <dbReference type="ChEBI" id="CHEBI:87362"/>
    </reaction>
    <physiologicalReaction direction="left-to-right" evidence="22">
        <dbReference type="Rhea" id="RHEA:54837"/>
    </physiologicalReaction>
</comment>
<dbReference type="PIRSF" id="PIRSF000332">
    <property type="entry name" value="FMO"/>
    <property type="match status" value="1"/>
</dbReference>
<keyword evidence="9 33" id="KW-0256">Endoplasmic reticulum</keyword>
<keyword evidence="13 35" id="KW-1133">Transmembrane helix</keyword>
<evidence type="ECO:0000256" key="4">
    <source>
        <dbReference type="ARBA" id="ARBA00009183"/>
    </source>
</evidence>
<evidence type="ECO:0000256" key="6">
    <source>
        <dbReference type="ARBA" id="ARBA00022553"/>
    </source>
</evidence>
<comment type="catalytic activity">
    <reaction evidence="26">
        <text>hypotaurine + NADPH + O2 + H(+) = taurine + NADP(+) + H2O</text>
        <dbReference type="Rhea" id="RHEA:69819"/>
        <dbReference type="ChEBI" id="CHEBI:15377"/>
        <dbReference type="ChEBI" id="CHEBI:15378"/>
        <dbReference type="ChEBI" id="CHEBI:15379"/>
        <dbReference type="ChEBI" id="CHEBI:57783"/>
        <dbReference type="ChEBI" id="CHEBI:57853"/>
        <dbReference type="ChEBI" id="CHEBI:58349"/>
        <dbReference type="ChEBI" id="CHEBI:507393"/>
        <dbReference type="EC" id="1.14.13.8"/>
    </reaction>
    <physiologicalReaction direction="left-to-right" evidence="26">
        <dbReference type="Rhea" id="RHEA:69820"/>
    </physiologicalReaction>
</comment>
<evidence type="ECO:0000256" key="22">
    <source>
        <dbReference type="ARBA" id="ARBA00047574"/>
    </source>
</evidence>
<keyword evidence="5" id="KW-0488">Methylation</keyword>
<dbReference type="GO" id="GO:0016174">
    <property type="term" value="F:NAD(P)H oxidase H2O2-forming activity"/>
    <property type="evidence" value="ECO:0007669"/>
    <property type="project" value="UniProtKB-EC"/>
</dbReference>
<comment type="catalytic activity">
    <reaction evidence="25">
        <text>hexan-3-one + NADPH + O2 + H(+) = ethyl butanoate + NADP(+) + H2O</text>
        <dbReference type="Rhea" id="RHEA:54844"/>
        <dbReference type="ChEBI" id="CHEBI:15377"/>
        <dbReference type="ChEBI" id="CHEBI:15378"/>
        <dbReference type="ChEBI" id="CHEBI:15379"/>
        <dbReference type="ChEBI" id="CHEBI:57783"/>
        <dbReference type="ChEBI" id="CHEBI:58349"/>
        <dbReference type="ChEBI" id="CHEBI:88764"/>
        <dbReference type="ChEBI" id="CHEBI:89891"/>
    </reaction>
    <physiologicalReaction direction="left-to-right" evidence="25">
        <dbReference type="Rhea" id="RHEA:54845"/>
    </physiologicalReaction>
</comment>
<keyword evidence="16" id="KW-0443">Lipid metabolism</keyword>
<evidence type="ECO:0000256" key="1">
    <source>
        <dbReference type="ARBA" id="ARBA00001974"/>
    </source>
</evidence>
<dbReference type="PANTHER" id="PTHR23023">
    <property type="entry name" value="DIMETHYLANILINE MONOOXYGENASE"/>
    <property type="match status" value="1"/>
</dbReference>
<evidence type="ECO:0000256" key="35">
    <source>
        <dbReference type="SAM" id="Phobius"/>
    </source>
</evidence>
<keyword evidence="6" id="KW-0597">Phosphoprotein</keyword>
<keyword evidence="8 35" id="KW-0812">Transmembrane</keyword>
<accession>T1K8V3</accession>
<evidence type="ECO:0000256" key="29">
    <source>
        <dbReference type="ARBA" id="ARBA00048989"/>
    </source>
</evidence>
<comment type="subcellular location">
    <subcellularLocation>
        <location evidence="2">Endoplasmic reticulum membrane</location>
        <topology evidence="2">Single-pass membrane protein</topology>
    </subcellularLocation>
    <subcellularLocation>
        <location evidence="3">Microsome membrane</location>
    </subcellularLocation>
</comment>
<dbReference type="GO" id="GO:0004499">
    <property type="term" value="F:N,N-dimethylaniline monooxygenase activity"/>
    <property type="evidence" value="ECO:0007669"/>
    <property type="project" value="UniProtKB-UniRule"/>
</dbReference>
<reference evidence="37" key="1">
    <citation type="submission" date="2011-08" db="EMBL/GenBank/DDBJ databases">
        <authorList>
            <person name="Rombauts S."/>
        </authorList>
    </citation>
    <scope>NUCLEOTIDE SEQUENCE</scope>
    <source>
        <strain evidence="37">London</strain>
    </source>
</reference>
<evidence type="ECO:0000256" key="2">
    <source>
        <dbReference type="ARBA" id="ARBA00004389"/>
    </source>
</evidence>
<evidence type="ECO:0000256" key="8">
    <source>
        <dbReference type="ARBA" id="ARBA00022692"/>
    </source>
</evidence>